<sequence length="402" mass="47221">MTVLMESFLQRKKLEGFFAKLQTLHDKYPVKCRNTGRPRILWEIYVLFIYLAAYEVNLYHAIADDKPLVRLWMTVESSSIPLLFHYCQSILFLEFIRVELIKLNKDLSDIIMFASHTNNPRCPELFEEYLRKRIVKAQKRYQIIYEMVQGLNDFFGTSWAVTTVNTAISCECCIYWIYWEFYNKVVYHALGEKFSVPYTQASMQLEKFRFVNEALLHYFQSILFLELVRLELVKLNKSLKDIIVFTTSQDGAGSRGIFIDYLKKRIVKTQKRYQIIYGMVQELNEFFGLSWAIGVVNTAVTSEILFYWVYWGLHFGIFYNAVELIPLVLSYIVVPLFFLLRADKCINESKKSASLLHKLQCDLKDRSLSVKIRNFSLQLSHEKIAFDAGGYFSMDTQLLKAV</sequence>
<reference evidence="7 8" key="1">
    <citation type="submission" date="2020-11" db="EMBL/GenBank/DDBJ databases">
        <authorList>
            <person name="Wallbank WR R."/>
            <person name="Pardo Diaz C."/>
            <person name="Kozak K."/>
            <person name="Martin S."/>
            <person name="Jiggins C."/>
            <person name="Moest M."/>
            <person name="Warren A I."/>
            <person name="Generalovic N T."/>
            <person name="Byers J.R.P. K."/>
            <person name="Montejo-Kovacevich G."/>
            <person name="Yen C E."/>
        </authorList>
    </citation>
    <scope>NUCLEOTIDE SEQUENCE [LARGE SCALE GENOMIC DNA]</scope>
</reference>
<dbReference type="Proteomes" id="UP000594454">
    <property type="component" value="Chromosome 3"/>
</dbReference>
<comment type="function">
    <text evidence="6">Gustatory receptor which mediates acceptance or avoidance behavior, depending on its substrates.</text>
</comment>
<evidence type="ECO:0000256" key="4">
    <source>
        <dbReference type="ARBA" id="ARBA00022989"/>
    </source>
</evidence>
<feature type="transmembrane region" description="Helical" evidence="6">
    <location>
        <begin position="40"/>
        <end position="62"/>
    </location>
</feature>
<dbReference type="InterPro" id="IPR013604">
    <property type="entry name" value="7TM_chemorcpt"/>
</dbReference>
<keyword evidence="3 6" id="KW-0812">Transmembrane</keyword>
<dbReference type="GO" id="GO:0007165">
    <property type="term" value="P:signal transduction"/>
    <property type="evidence" value="ECO:0007669"/>
    <property type="project" value="UniProtKB-KW"/>
</dbReference>
<evidence type="ECO:0000256" key="1">
    <source>
        <dbReference type="ARBA" id="ARBA00004651"/>
    </source>
</evidence>
<evidence type="ECO:0000256" key="3">
    <source>
        <dbReference type="ARBA" id="ARBA00022692"/>
    </source>
</evidence>
<proteinExistence type="inferred from homology"/>
<dbReference type="GO" id="GO:0050909">
    <property type="term" value="P:sensory perception of taste"/>
    <property type="evidence" value="ECO:0007669"/>
    <property type="project" value="InterPro"/>
</dbReference>
<dbReference type="AlphaFoldDB" id="A0A7R8USU9"/>
<feature type="transmembrane region" description="Helical" evidence="6">
    <location>
        <begin position="317"/>
        <end position="340"/>
    </location>
</feature>
<dbReference type="Pfam" id="PF08395">
    <property type="entry name" value="7tm_7"/>
    <property type="match status" value="2"/>
</dbReference>
<evidence type="ECO:0000313" key="8">
    <source>
        <dbReference type="Proteomes" id="UP000594454"/>
    </source>
</evidence>
<dbReference type="EMBL" id="LR899011">
    <property type="protein sequence ID" value="CAD7086367.1"/>
    <property type="molecule type" value="Genomic_DNA"/>
</dbReference>
<accession>A0A7R8USU9</accession>
<comment type="similarity">
    <text evidence="6">Belongs to the insect chemoreceptor superfamily. Gustatory receptor (GR) family.</text>
</comment>
<comment type="subcellular location">
    <subcellularLocation>
        <location evidence="1 6">Cell membrane</location>
        <topology evidence="1 6">Multi-pass membrane protein</topology>
    </subcellularLocation>
</comment>
<keyword evidence="8" id="KW-1185">Reference proteome</keyword>
<evidence type="ECO:0000313" key="7">
    <source>
        <dbReference type="EMBL" id="CAD7086367.1"/>
    </source>
</evidence>
<dbReference type="InParanoid" id="A0A7R8USU9"/>
<protein>
    <recommendedName>
        <fullName evidence="6">Gustatory receptor</fullName>
    </recommendedName>
</protein>
<evidence type="ECO:0000256" key="5">
    <source>
        <dbReference type="ARBA" id="ARBA00023136"/>
    </source>
</evidence>
<name>A0A7R8USU9_HERIL</name>
<keyword evidence="6" id="KW-0675">Receptor</keyword>
<keyword evidence="4 6" id="KW-1133">Transmembrane helix</keyword>
<keyword evidence="6" id="KW-0807">Transducer</keyword>
<comment type="caution">
    <text evidence="6">Lacks conserved residue(s) required for the propagation of feature annotation.</text>
</comment>
<evidence type="ECO:0000256" key="2">
    <source>
        <dbReference type="ARBA" id="ARBA00022475"/>
    </source>
</evidence>
<evidence type="ECO:0000256" key="6">
    <source>
        <dbReference type="RuleBase" id="RU363108"/>
    </source>
</evidence>
<feature type="transmembrane region" description="Helical" evidence="6">
    <location>
        <begin position="286"/>
        <end position="311"/>
    </location>
</feature>
<keyword evidence="2 6" id="KW-1003">Cell membrane</keyword>
<dbReference type="GO" id="GO:0005886">
    <property type="term" value="C:plasma membrane"/>
    <property type="evidence" value="ECO:0007669"/>
    <property type="project" value="UniProtKB-SubCell"/>
</dbReference>
<organism evidence="7 8">
    <name type="scientific">Hermetia illucens</name>
    <name type="common">Black soldier fly</name>
    <dbReference type="NCBI Taxonomy" id="343691"/>
    <lineage>
        <taxon>Eukaryota</taxon>
        <taxon>Metazoa</taxon>
        <taxon>Ecdysozoa</taxon>
        <taxon>Arthropoda</taxon>
        <taxon>Hexapoda</taxon>
        <taxon>Insecta</taxon>
        <taxon>Pterygota</taxon>
        <taxon>Neoptera</taxon>
        <taxon>Endopterygota</taxon>
        <taxon>Diptera</taxon>
        <taxon>Brachycera</taxon>
        <taxon>Stratiomyomorpha</taxon>
        <taxon>Stratiomyidae</taxon>
        <taxon>Hermetiinae</taxon>
        <taxon>Hermetia</taxon>
    </lineage>
</organism>
<keyword evidence="5 6" id="KW-0472">Membrane</keyword>
<gene>
    <name evidence="7" type="ORF">HERILL_LOCUS9146</name>
</gene>